<dbReference type="RefSeq" id="WP_118999513.1">
    <property type="nucleotide sequence ID" value="NZ_QWGP01000004.1"/>
</dbReference>
<comment type="subunit">
    <text evidence="11">The system is composed of three essential subunits: KdpA, KdpB and KdpC.</text>
</comment>
<comment type="subcellular location">
    <subcellularLocation>
        <location evidence="11">Cell membrane</location>
        <topology evidence="11">Single-pass membrane protein</topology>
    </subcellularLocation>
</comment>
<evidence type="ECO:0000256" key="10">
    <source>
        <dbReference type="ARBA" id="ARBA00023136"/>
    </source>
</evidence>
<evidence type="ECO:0000256" key="9">
    <source>
        <dbReference type="ARBA" id="ARBA00023065"/>
    </source>
</evidence>
<keyword evidence="2 11" id="KW-1003">Cell membrane</keyword>
<dbReference type="InterPro" id="IPR003820">
    <property type="entry name" value="KdpC"/>
</dbReference>
<dbReference type="PANTHER" id="PTHR30042:SF2">
    <property type="entry name" value="POTASSIUM-TRANSPORTING ATPASE KDPC SUBUNIT"/>
    <property type="match status" value="1"/>
</dbReference>
<keyword evidence="7 11" id="KW-0630">Potassium</keyword>
<protein>
    <recommendedName>
        <fullName evidence="11">Potassium-transporting ATPase KdpC subunit</fullName>
    </recommendedName>
    <alternativeName>
        <fullName evidence="11">ATP phosphohydrolase [potassium-transporting] C chain</fullName>
    </alternativeName>
    <alternativeName>
        <fullName evidence="11">Potassium-binding and translocating subunit C</fullName>
    </alternativeName>
    <alternativeName>
        <fullName evidence="11">Potassium-translocating ATPase C chain</fullName>
    </alternativeName>
</protein>
<comment type="similarity">
    <text evidence="11">Belongs to the KdpC family.</text>
</comment>
<name>A0AAX1UNY5_CERSP</name>
<evidence type="ECO:0000313" key="12">
    <source>
        <dbReference type="EMBL" id="RHZ96924.1"/>
    </source>
</evidence>
<evidence type="ECO:0000256" key="6">
    <source>
        <dbReference type="ARBA" id="ARBA00022840"/>
    </source>
</evidence>
<evidence type="ECO:0000256" key="4">
    <source>
        <dbReference type="ARBA" id="ARBA00022692"/>
    </source>
</evidence>
<sequence>MMTHLRPALASLLVLSLLTGVAYPLALTGLAAVIAPDRAAGSLILREGQVVGSALIGQGFDGPGYLHPRPSASDWNAAGTFASNLGPTSTALLAQVQERQAAYEARNGASAPVDAVTASGSGLDPHVSPANARAQAARIARARGLDEAAVRRLIEAHVEPPLLGLWGQARVNVLAVNLALDAAGA</sequence>
<keyword evidence="10 11" id="KW-0472">Membrane</keyword>
<keyword evidence="5 11" id="KW-0547">Nucleotide-binding</keyword>
<dbReference type="NCBIfam" id="TIGR00681">
    <property type="entry name" value="kdpC"/>
    <property type="match status" value="1"/>
</dbReference>
<dbReference type="GO" id="GO:0008556">
    <property type="term" value="F:P-type potassium transmembrane transporter activity"/>
    <property type="evidence" value="ECO:0007669"/>
    <property type="project" value="InterPro"/>
</dbReference>
<dbReference type="NCBIfam" id="NF001454">
    <property type="entry name" value="PRK00315.1"/>
    <property type="match status" value="1"/>
</dbReference>
<accession>A0AAX1UNY5</accession>
<keyword evidence="6 11" id="KW-0067">ATP-binding</keyword>
<reference evidence="12 13" key="1">
    <citation type="submission" date="2018-08" db="EMBL/GenBank/DDBJ databases">
        <title>Draft genome sequence of Rhodobacter sphaeroides FY.</title>
        <authorList>
            <person name="Rayyan A."/>
            <person name="Meyer T.E."/>
            <person name="Kyndt J.A."/>
        </authorList>
    </citation>
    <scope>NUCLEOTIDE SEQUENCE [LARGE SCALE GENOMIC DNA]</scope>
    <source>
        <strain evidence="12 13">FY</strain>
    </source>
</reference>
<proteinExistence type="inferred from homology"/>
<evidence type="ECO:0000256" key="7">
    <source>
        <dbReference type="ARBA" id="ARBA00022958"/>
    </source>
</evidence>
<comment type="caution">
    <text evidence="12">The sequence shown here is derived from an EMBL/GenBank/DDBJ whole genome shotgun (WGS) entry which is preliminary data.</text>
</comment>
<evidence type="ECO:0000256" key="2">
    <source>
        <dbReference type="ARBA" id="ARBA00022475"/>
    </source>
</evidence>
<organism evidence="12 13">
    <name type="scientific">Cereibacter sphaeroides</name>
    <name type="common">Rhodobacter sphaeroides</name>
    <dbReference type="NCBI Taxonomy" id="1063"/>
    <lineage>
        <taxon>Bacteria</taxon>
        <taxon>Pseudomonadati</taxon>
        <taxon>Pseudomonadota</taxon>
        <taxon>Alphaproteobacteria</taxon>
        <taxon>Rhodobacterales</taxon>
        <taxon>Paracoccaceae</taxon>
        <taxon>Cereibacter</taxon>
    </lineage>
</organism>
<dbReference type="GO" id="GO:0005524">
    <property type="term" value="F:ATP binding"/>
    <property type="evidence" value="ECO:0007669"/>
    <property type="project" value="UniProtKB-UniRule"/>
</dbReference>
<keyword evidence="9 11" id="KW-0406">Ion transport</keyword>
<dbReference type="PIRSF" id="PIRSF001296">
    <property type="entry name" value="K_ATPase_KdpC"/>
    <property type="match status" value="1"/>
</dbReference>
<evidence type="ECO:0000256" key="8">
    <source>
        <dbReference type="ARBA" id="ARBA00022989"/>
    </source>
</evidence>
<keyword evidence="4 11" id="KW-0812">Transmembrane</keyword>
<dbReference type="AlphaFoldDB" id="A0AAX1UNY5"/>
<keyword evidence="3 11" id="KW-0633">Potassium transport</keyword>
<evidence type="ECO:0000256" key="11">
    <source>
        <dbReference type="HAMAP-Rule" id="MF_00276"/>
    </source>
</evidence>
<dbReference type="EMBL" id="QWGP01000004">
    <property type="protein sequence ID" value="RHZ96924.1"/>
    <property type="molecule type" value="Genomic_DNA"/>
</dbReference>
<dbReference type="PANTHER" id="PTHR30042">
    <property type="entry name" value="POTASSIUM-TRANSPORTING ATPASE C CHAIN"/>
    <property type="match status" value="1"/>
</dbReference>
<evidence type="ECO:0000256" key="3">
    <source>
        <dbReference type="ARBA" id="ARBA00022538"/>
    </source>
</evidence>
<evidence type="ECO:0000256" key="1">
    <source>
        <dbReference type="ARBA" id="ARBA00022448"/>
    </source>
</evidence>
<dbReference type="Proteomes" id="UP000266305">
    <property type="component" value="Unassembled WGS sequence"/>
</dbReference>
<dbReference type="GO" id="GO:0005886">
    <property type="term" value="C:plasma membrane"/>
    <property type="evidence" value="ECO:0007669"/>
    <property type="project" value="UniProtKB-SubCell"/>
</dbReference>
<evidence type="ECO:0000313" key="13">
    <source>
        <dbReference type="Proteomes" id="UP000266305"/>
    </source>
</evidence>
<evidence type="ECO:0000256" key="5">
    <source>
        <dbReference type="ARBA" id="ARBA00022741"/>
    </source>
</evidence>
<dbReference type="Pfam" id="PF02669">
    <property type="entry name" value="KdpC"/>
    <property type="match status" value="1"/>
</dbReference>
<keyword evidence="1 11" id="KW-0813">Transport</keyword>
<gene>
    <name evidence="11 12" type="primary">kdpC</name>
    <name evidence="12" type="ORF">D1114_05550</name>
</gene>
<comment type="function">
    <text evidence="11">Part of the high-affinity ATP-driven potassium transport (or Kdp) system, which catalyzes the hydrolysis of ATP coupled with the electrogenic transport of potassium into the cytoplasm. This subunit acts as a catalytic chaperone that increases the ATP-binding affinity of the ATP-hydrolyzing subunit KdpB by the formation of a transient KdpB/KdpC/ATP ternary complex.</text>
</comment>
<keyword evidence="8 11" id="KW-1133">Transmembrane helix</keyword>
<dbReference type="HAMAP" id="MF_00276">
    <property type="entry name" value="KdpC"/>
    <property type="match status" value="1"/>
</dbReference>